<dbReference type="OrthoDB" id="9796461at2"/>
<feature type="transmembrane region" description="Helical" evidence="8">
    <location>
        <begin position="31"/>
        <end position="52"/>
    </location>
</feature>
<name>A0A2N5CRC9_9CAUL</name>
<protein>
    <recommendedName>
        <fullName evidence="15">Acyltransferase</fullName>
    </recommendedName>
</protein>
<reference evidence="12 13" key="1">
    <citation type="submission" date="2017-12" db="EMBL/GenBank/DDBJ databases">
        <title>The genome sequence of Caulobacter flavus CGMCC1 15093.</title>
        <authorList>
            <person name="Gao J."/>
            <person name="Mao X."/>
            <person name="Sun J."/>
        </authorList>
    </citation>
    <scope>NUCLEOTIDE SEQUENCE [LARGE SCALE GENOMIC DNA]</scope>
    <source>
        <strain evidence="12 13">CGMCC1 15093</strain>
    </source>
</reference>
<evidence type="ECO:0000256" key="2">
    <source>
        <dbReference type="ARBA" id="ARBA00022475"/>
    </source>
</evidence>
<evidence type="ECO:0000313" key="11">
    <source>
        <dbReference type="EMBL" id="AYV46202.1"/>
    </source>
</evidence>
<feature type="transmembrane region" description="Helical" evidence="8">
    <location>
        <begin position="349"/>
        <end position="369"/>
    </location>
</feature>
<keyword evidence="3" id="KW-0808">Transferase</keyword>
<feature type="transmembrane region" description="Helical" evidence="8">
    <location>
        <begin position="273"/>
        <end position="292"/>
    </location>
</feature>
<feature type="transmembrane region" description="Helical" evidence="8">
    <location>
        <begin position="312"/>
        <end position="333"/>
    </location>
</feature>
<dbReference type="Pfam" id="PF19040">
    <property type="entry name" value="SGNH"/>
    <property type="match status" value="1"/>
</dbReference>
<dbReference type="KEGG" id="cfh:C1707_08005"/>
<feature type="domain" description="SGNH" evidence="10">
    <location>
        <begin position="412"/>
        <end position="616"/>
    </location>
</feature>
<dbReference type="AlphaFoldDB" id="A0A2N5CRC9"/>
<dbReference type="Gene3D" id="3.40.50.1110">
    <property type="entry name" value="SGNH hydrolase"/>
    <property type="match status" value="1"/>
</dbReference>
<feature type="transmembrane region" description="Helical" evidence="8">
    <location>
        <begin position="165"/>
        <end position="191"/>
    </location>
</feature>
<dbReference type="Proteomes" id="UP000281192">
    <property type="component" value="Chromosome"/>
</dbReference>
<dbReference type="EMBL" id="PJRQ01000034">
    <property type="protein sequence ID" value="PLR11509.1"/>
    <property type="molecule type" value="Genomic_DNA"/>
</dbReference>
<evidence type="ECO:0000313" key="14">
    <source>
        <dbReference type="Proteomes" id="UP000281192"/>
    </source>
</evidence>
<dbReference type="GO" id="GO:0005886">
    <property type="term" value="C:plasma membrane"/>
    <property type="evidence" value="ECO:0007669"/>
    <property type="project" value="UniProtKB-SubCell"/>
</dbReference>
<evidence type="ECO:0000313" key="12">
    <source>
        <dbReference type="EMBL" id="PLR11509.1"/>
    </source>
</evidence>
<feature type="transmembrane region" description="Helical" evidence="8">
    <location>
        <begin position="7"/>
        <end position="25"/>
    </location>
</feature>
<dbReference type="InterPro" id="IPR036514">
    <property type="entry name" value="SGNH_hydro_sf"/>
</dbReference>
<keyword evidence="7" id="KW-0012">Acyltransferase</keyword>
<evidence type="ECO:0000256" key="4">
    <source>
        <dbReference type="ARBA" id="ARBA00022692"/>
    </source>
</evidence>
<reference evidence="11 14" key="2">
    <citation type="submission" date="2018-01" db="EMBL/GenBank/DDBJ databases">
        <title>Complete genome sequence of Caulobacter flavus RHGG3.</title>
        <authorList>
            <person name="Yang E."/>
        </authorList>
    </citation>
    <scope>NUCLEOTIDE SEQUENCE [LARGE SCALE GENOMIC DNA]</scope>
    <source>
        <strain evidence="11 14">RHGG3</strain>
    </source>
</reference>
<dbReference type="InterPro" id="IPR002656">
    <property type="entry name" value="Acyl_transf_3_dom"/>
</dbReference>
<dbReference type="EMBL" id="CP026100">
    <property type="protein sequence ID" value="AYV46202.1"/>
    <property type="molecule type" value="Genomic_DNA"/>
</dbReference>
<dbReference type="SUPFAM" id="SSF52266">
    <property type="entry name" value="SGNH hydrolase"/>
    <property type="match status" value="1"/>
</dbReference>
<evidence type="ECO:0008006" key="15">
    <source>
        <dbReference type="Google" id="ProtNLM"/>
    </source>
</evidence>
<evidence type="ECO:0000313" key="13">
    <source>
        <dbReference type="Proteomes" id="UP000234483"/>
    </source>
</evidence>
<feature type="transmembrane region" description="Helical" evidence="8">
    <location>
        <begin position="72"/>
        <end position="91"/>
    </location>
</feature>
<feature type="transmembrane region" description="Helical" evidence="8">
    <location>
        <begin position="243"/>
        <end position="261"/>
    </location>
</feature>
<evidence type="ECO:0000256" key="3">
    <source>
        <dbReference type="ARBA" id="ARBA00022679"/>
    </source>
</evidence>
<keyword evidence="6 8" id="KW-0472">Membrane</keyword>
<keyword evidence="14" id="KW-1185">Reference proteome</keyword>
<dbReference type="PANTHER" id="PTHR23028">
    <property type="entry name" value="ACETYLTRANSFERASE"/>
    <property type="match status" value="1"/>
</dbReference>
<dbReference type="GO" id="GO:0016747">
    <property type="term" value="F:acyltransferase activity, transferring groups other than amino-acyl groups"/>
    <property type="evidence" value="ECO:0007669"/>
    <property type="project" value="InterPro"/>
</dbReference>
<evidence type="ECO:0000259" key="9">
    <source>
        <dbReference type="Pfam" id="PF01757"/>
    </source>
</evidence>
<evidence type="ECO:0000256" key="1">
    <source>
        <dbReference type="ARBA" id="ARBA00004651"/>
    </source>
</evidence>
<feature type="transmembrane region" description="Helical" evidence="8">
    <location>
        <begin position="143"/>
        <end position="159"/>
    </location>
</feature>
<accession>A0A2N5CRC9</accession>
<evidence type="ECO:0000256" key="6">
    <source>
        <dbReference type="ARBA" id="ARBA00023136"/>
    </source>
</evidence>
<dbReference type="PANTHER" id="PTHR23028:SF53">
    <property type="entry name" value="ACYL_TRANSF_3 DOMAIN-CONTAINING PROTEIN"/>
    <property type="match status" value="1"/>
</dbReference>
<evidence type="ECO:0000256" key="7">
    <source>
        <dbReference type="ARBA" id="ARBA00023315"/>
    </source>
</evidence>
<dbReference type="Proteomes" id="UP000234483">
    <property type="component" value="Unassembled WGS sequence"/>
</dbReference>
<organism evidence="12 13">
    <name type="scientific">Caulobacter flavus</name>
    <dbReference type="NCBI Taxonomy" id="1679497"/>
    <lineage>
        <taxon>Bacteria</taxon>
        <taxon>Pseudomonadati</taxon>
        <taxon>Pseudomonadota</taxon>
        <taxon>Alphaproteobacteria</taxon>
        <taxon>Caulobacterales</taxon>
        <taxon>Caulobacteraceae</taxon>
        <taxon>Caulobacter</taxon>
    </lineage>
</organism>
<feature type="transmembrane region" description="Helical" evidence="8">
    <location>
        <begin position="217"/>
        <end position="237"/>
    </location>
</feature>
<feature type="domain" description="Acyltransferase 3" evidence="9">
    <location>
        <begin position="5"/>
        <end position="328"/>
    </location>
</feature>
<keyword evidence="4 8" id="KW-0812">Transmembrane</keyword>
<sequence>MQYRKDIDGLRAVAVLPVVAFHAGFNQLPGGFVGVDVFFVISGYLITGNIFAELSRGDFSLLRFYERRVRRIGPALLAVLAVTTALAYFTLLPGEMLEYARSLIASVFSASNVFFWTQAGYFDSDSSTKLLLHTWSLSVEEQFYIVFPLLLSFLLRVFPSRLKPIIWGLMALSFASALASVALAPSAAFYLPHNRAWELMVGSVLALGMVPKIRSPWLRETAALLGLAMIGAAVLLYREQMPFPGAAALLPCLGAALVIAAGETGPTLMGRLLSWRPVVFIGLISYSLYLWHWPVMVGAQMNSFLFGGAPPMAIKIGTVLVSIVLATISWWFIERPFRVGPLKLPRKALFQLAGVAATVLVAVGVAGQVDHGLSYRYSPRVQQIADLLTDKSHRQMREGTCFLPSGSTVDDFDMACVRQDPGRRDYLLIGDSHAAHLWYGLAKAMPTVNVMQATASGCKPTLTHPGSAEERCVALMDRMFDDYLPAHKVDTVVLAARWKRDDLPRLEATLSRLRAQGLDVIVFGPIIEYRSPLPRLLAVSDRMHDPDFVDEQRIDVSAVDRAIGKLARQKGARYVSLASAMCPAGHCLEVDGKGYPVQFDYGHLTGSGSEILARRVVAKYPTLSQGPIAAAPVAASAAGA</sequence>
<evidence type="ECO:0000259" key="10">
    <source>
        <dbReference type="Pfam" id="PF19040"/>
    </source>
</evidence>
<proteinExistence type="predicted"/>
<dbReference type="InterPro" id="IPR050879">
    <property type="entry name" value="Acyltransferase_3"/>
</dbReference>
<keyword evidence="5 8" id="KW-1133">Transmembrane helix</keyword>
<gene>
    <name evidence="11" type="ORF">C1707_08005</name>
    <name evidence="12" type="ORF">CFHF_15895</name>
</gene>
<evidence type="ECO:0000256" key="5">
    <source>
        <dbReference type="ARBA" id="ARBA00022989"/>
    </source>
</evidence>
<dbReference type="GO" id="GO:0009103">
    <property type="term" value="P:lipopolysaccharide biosynthetic process"/>
    <property type="evidence" value="ECO:0007669"/>
    <property type="project" value="TreeGrafter"/>
</dbReference>
<evidence type="ECO:0000256" key="8">
    <source>
        <dbReference type="SAM" id="Phobius"/>
    </source>
</evidence>
<dbReference type="Pfam" id="PF01757">
    <property type="entry name" value="Acyl_transf_3"/>
    <property type="match status" value="1"/>
</dbReference>
<dbReference type="GO" id="GO:0016788">
    <property type="term" value="F:hydrolase activity, acting on ester bonds"/>
    <property type="evidence" value="ECO:0007669"/>
    <property type="project" value="UniProtKB-ARBA"/>
</dbReference>
<comment type="subcellular location">
    <subcellularLocation>
        <location evidence="1">Cell membrane</location>
        <topology evidence="1">Multi-pass membrane protein</topology>
    </subcellularLocation>
</comment>
<dbReference type="RefSeq" id="WP_101713974.1">
    <property type="nucleotide sequence ID" value="NZ_CP026100.1"/>
</dbReference>
<keyword evidence="2" id="KW-1003">Cell membrane</keyword>
<dbReference type="InterPro" id="IPR043968">
    <property type="entry name" value="SGNH"/>
</dbReference>